<accession>A0A427XJI6</accession>
<feature type="compositionally biased region" description="Pro residues" evidence="1">
    <location>
        <begin position="768"/>
        <end position="780"/>
    </location>
</feature>
<feature type="compositionally biased region" description="Low complexity" evidence="1">
    <location>
        <begin position="821"/>
        <end position="835"/>
    </location>
</feature>
<feature type="region of interest" description="Disordered" evidence="1">
    <location>
        <begin position="533"/>
        <end position="552"/>
    </location>
</feature>
<dbReference type="RefSeq" id="XP_028474153.1">
    <property type="nucleotide sequence ID" value="XM_028617690.1"/>
</dbReference>
<feature type="compositionally biased region" description="Basic and acidic residues" evidence="1">
    <location>
        <begin position="481"/>
        <end position="490"/>
    </location>
</feature>
<dbReference type="STRING" id="105984.A0A427XJI6"/>
<protein>
    <submittedName>
        <fullName evidence="2">Uncharacterized protein</fullName>
    </submittedName>
</protein>
<evidence type="ECO:0000256" key="1">
    <source>
        <dbReference type="SAM" id="MobiDB-lite"/>
    </source>
</evidence>
<dbReference type="Proteomes" id="UP000279236">
    <property type="component" value="Unassembled WGS sequence"/>
</dbReference>
<name>A0A427XJI6_9TREE</name>
<proteinExistence type="predicted"/>
<feature type="region of interest" description="Disordered" evidence="1">
    <location>
        <begin position="768"/>
        <end position="877"/>
    </location>
</feature>
<feature type="compositionally biased region" description="Low complexity" evidence="1">
    <location>
        <begin position="499"/>
        <end position="517"/>
    </location>
</feature>
<feature type="compositionally biased region" description="Low complexity" evidence="1">
    <location>
        <begin position="786"/>
        <end position="806"/>
    </location>
</feature>
<keyword evidence="3" id="KW-1185">Reference proteome</keyword>
<feature type="compositionally biased region" description="Basic and acidic residues" evidence="1">
    <location>
        <begin position="579"/>
        <end position="591"/>
    </location>
</feature>
<feature type="region of interest" description="Disordered" evidence="1">
    <location>
        <begin position="217"/>
        <end position="237"/>
    </location>
</feature>
<feature type="region of interest" description="Disordered" evidence="1">
    <location>
        <begin position="453"/>
        <end position="520"/>
    </location>
</feature>
<comment type="caution">
    <text evidence="2">The sequence shown here is derived from an EMBL/GenBank/DDBJ whole genome shotgun (WGS) entry which is preliminary data.</text>
</comment>
<feature type="compositionally biased region" description="Basic and acidic residues" evidence="1">
    <location>
        <begin position="453"/>
        <end position="463"/>
    </location>
</feature>
<feature type="compositionally biased region" description="Gly residues" evidence="1">
    <location>
        <begin position="844"/>
        <end position="854"/>
    </location>
</feature>
<organism evidence="2 3">
    <name type="scientific">Apiotrichum porosum</name>
    <dbReference type="NCBI Taxonomy" id="105984"/>
    <lineage>
        <taxon>Eukaryota</taxon>
        <taxon>Fungi</taxon>
        <taxon>Dikarya</taxon>
        <taxon>Basidiomycota</taxon>
        <taxon>Agaricomycotina</taxon>
        <taxon>Tremellomycetes</taxon>
        <taxon>Trichosporonales</taxon>
        <taxon>Trichosporonaceae</taxon>
        <taxon>Apiotrichum</taxon>
    </lineage>
</organism>
<dbReference type="GeneID" id="39586476"/>
<evidence type="ECO:0000313" key="2">
    <source>
        <dbReference type="EMBL" id="RSH79006.1"/>
    </source>
</evidence>
<dbReference type="OrthoDB" id="2576621at2759"/>
<feature type="region of interest" description="Disordered" evidence="1">
    <location>
        <begin position="558"/>
        <end position="595"/>
    </location>
</feature>
<reference evidence="2 3" key="1">
    <citation type="submission" date="2018-11" db="EMBL/GenBank/DDBJ databases">
        <title>Genome sequence of Apiotrichum porosum DSM 27194.</title>
        <authorList>
            <person name="Aliyu H."/>
            <person name="Gorte O."/>
            <person name="Ochsenreither K."/>
        </authorList>
    </citation>
    <scope>NUCLEOTIDE SEQUENCE [LARGE SCALE GENOMIC DNA]</scope>
    <source>
        <strain evidence="2 3">DSM 27194</strain>
    </source>
</reference>
<evidence type="ECO:0000313" key="3">
    <source>
        <dbReference type="Proteomes" id="UP000279236"/>
    </source>
</evidence>
<dbReference type="EMBL" id="RSCE01000011">
    <property type="protein sequence ID" value="RSH79006.1"/>
    <property type="molecule type" value="Genomic_DNA"/>
</dbReference>
<dbReference type="AlphaFoldDB" id="A0A427XJI6"/>
<feature type="region of interest" description="Disordered" evidence="1">
    <location>
        <begin position="275"/>
        <end position="299"/>
    </location>
</feature>
<gene>
    <name evidence="2" type="ORF">EHS24_001933</name>
</gene>
<sequence>MDAWSALEKYAQSGEQLVWLQHQLAAQPLLPGQAPEDWLLWRTRVAEGMTEIAALQSVAHDNLLRHEQNQLRNNINQAIDGSSQAFSNDGLFEMFSDPVNPVNPTAPPYGFVNMNSVSANPNGMVMNGVNDIFQAMNNLYPANAAAGPSTVPQAQTVPVTGSIASNAIDVDMLDNLVPLQNEKPNTVWNLTLSDVPTPPVGTTTPAMPLQAPREATPVSANPFESLGGSPAGPSRQPTLRQTTLRVVPAPANKIPVVPLATPAEVTRATAAGKMDSSSISLPVKRPAPTTTTTEPKKERKSFSEIMRFIEPQVIQMNKPSGLFKFFRIRKLEDGSEGQWFTPTPHELASILDALDKHASTSYLQLMADNAQYTEVLARWLKQFIAAPQQWEPAIAPLLLVLGRTDMAVNWIEDYHVAKRASRVVTKAEELKLHSLPAIKKGYARYSQHYENVLKPKDRRIRDDSDSDSDSDARSVKKRKTETKLPAKTEPKLSLGAKLASQKAAAKPSTAAKPSSAAGRTDMSFFNAPVAAKPKPKLPDFKKAAPAPGGSSLLASTMKKLKKEDSPPARAPPSAMDARPGVKPEVKPEAKAGPKLNKKGHTVRWVDSVPNPPRVFEAIKEFRQEAFEFELPPWQEPEDGVHGLSSHQLDMDEGRHMHRHNDELEEEINWYEPYHYEASDRPPIIASAEAAAQEERERSILAATYLIGDIPFTPNDTGVRTVADGPNTRQMNTNPTLPPNMPGAPIVVPPSALPQQKLGELLRTLNLPPAAPAPVVPPPQPQYGAPSSYNSQAGYGQQGYQSQAPGYTPSVTAPQSGGRWGGQQHQQGWNNHHGNQARPPPTGPANGGGRWGGHGTPSRGGHSIATAHPHAAFRVRPF</sequence>